<evidence type="ECO:0000313" key="3">
    <source>
        <dbReference type="EMBL" id="ECZ5738935.1"/>
    </source>
</evidence>
<gene>
    <name evidence="3" type="ORF">F8Y55_10125</name>
</gene>
<organism evidence="3 4">
    <name type="scientific">Campylobacter jejuni</name>
    <dbReference type="NCBI Taxonomy" id="197"/>
    <lineage>
        <taxon>Bacteria</taxon>
        <taxon>Pseudomonadati</taxon>
        <taxon>Campylobacterota</taxon>
        <taxon>Epsilonproteobacteria</taxon>
        <taxon>Campylobacterales</taxon>
        <taxon>Campylobacteraceae</taxon>
        <taxon>Campylobacter</taxon>
    </lineage>
</organism>
<feature type="domain" description="MmgE/PrpD N-terminal" evidence="2">
    <location>
        <begin position="2"/>
        <end position="152"/>
    </location>
</feature>
<accession>A0A624F7Y1</accession>
<evidence type="ECO:0000313" key="4">
    <source>
        <dbReference type="Proteomes" id="UP000421425"/>
    </source>
</evidence>
<dbReference type="InterPro" id="IPR042183">
    <property type="entry name" value="MmgE/PrpD_sf_1"/>
</dbReference>
<comment type="caution">
    <text evidence="3">The sequence shown here is derived from an EMBL/GenBank/DDBJ whole genome shotgun (WGS) entry which is preliminary data.</text>
</comment>
<dbReference type="Pfam" id="PF03972">
    <property type="entry name" value="MmgE_PrpD_N"/>
    <property type="match status" value="1"/>
</dbReference>
<dbReference type="Gene3D" id="1.10.4100.10">
    <property type="entry name" value="2-methylcitrate dehydratase PrpD"/>
    <property type="match status" value="1"/>
</dbReference>
<feature type="non-terminal residue" evidence="3">
    <location>
        <position position="1"/>
    </location>
</feature>
<dbReference type="Proteomes" id="UP000421425">
    <property type="component" value="Unassembled WGS sequence"/>
</dbReference>
<feature type="non-terminal residue" evidence="3">
    <location>
        <position position="153"/>
    </location>
</feature>
<dbReference type="AlphaFoldDB" id="A0A624F7Y1"/>
<dbReference type="GO" id="GO:0016829">
    <property type="term" value="F:lyase activity"/>
    <property type="evidence" value="ECO:0007669"/>
    <property type="project" value="InterPro"/>
</dbReference>
<evidence type="ECO:0000259" key="2">
    <source>
        <dbReference type="Pfam" id="PF03972"/>
    </source>
</evidence>
<dbReference type="InterPro" id="IPR036148">
    <property type="entry name" value="MmgE/PrpD_sf"/>
</dbReference>
<sequence length="153" mass="16482">NTVVQRAKELMLDSLGTAIAASKEECVLNAFKAFENLSTDKNTPIWVNDQKLVPIYAAMLDGIASHALDFDDTHTEAILHASAILTPLCLSYGFHVNKDAKKIIKAFIVGWEIAARVGIASKGTFHKRGFHTTAIAGIFGSVSASAILLDLNK</sequence>
<dbReference type="SUPFAM" id="SSF103378">
    <property type="entry name" value="2-methylcitrate dehydratase PrpD"/>
    <property type="match status" value="1"/>
</dbReference>
<reference evidence="3 4" key="1">
    <citation type="submission" date="2019-10" db="EMBL/GenBank/DDBJ databases">
        <authorList>
            <consortium name="PulseNet: The National Subtyping Network for Foodborne Disease Surveillance"/>
            <person name="Tarr C.L."/>
            <person name="Trees E."/>
            <person name="Katz L.S."/>
            <person name="Carleton-Romer H.A."/>
            <person name="Stroika S."/>
            <person name="Kucerova Z."/>
            <person name="Roache K.F."/>
            <person name="Sabol A.L."/>
            <person name="Besser J."/>
            <person name="Gerner-Smidt P."/>
        </authorList>
    </citation>
    <scope>NUCLEOTIDE SEQUENCE [LARGE SCALE GENOMIC DNA]</scope>
    <source>
        <strain evidence="3 4">PNUSAC012091</strain>
    </source>
</reference>
<dbReference type="InterPro" id="IPR045336">
    <property type="entry name" value="MmgE_PrpD_N"/>
</dbReference>
<name>A0A624F7Y1_CAMJU</name>
<dbReference type="PANTHER" id="PTHR16943">
    <property type="entry name" value="2-METHYLCITRATE DEHYDRATASE-RELATED"/>
    <property type="match status" value="1"/>
</dbReference>
<dbReference type="PANTHER" id="PTHR16943:SF8">
    <property type="entry name" value="2-METHYLCITRATE DEHYDRATASE"/>
    <property type="match status" value="1"/>
</dbReference>
<protein>
    <submittedName>
        <fullName evidence="3">MmgE/PrpD family protein</fullName>
    </submittedName>
</protein>
<dbReference type="InterPro" id="IPR005656">
    <property type="entry name" value="MmgE_PrpD"/>
</dbReference>
<dbReference type="EMBL" id="AALHBX010000106">
    <property type="protein sequence ID" value="ECZ5738935.1"/>
    <property type="molecule type" value="Genomic_DNA"/>
</dbReference>
<evidence type="ECO:0000256" key="1">
    <source>
        <dbReference type="ARBA" id="ARBA00006174"/>
    </source>
</evidence>
<proteinExistence type="inferred from homology"/>
<comment type="similarity">
    <text evidence="1">Belongs to the PrpD family.</text>
</comment>